<protein>
    <submittedName>
        <fullName evidence="1">Uncharacterized protein</fullName>
    </submittedName>
</protein>
<dbReference type="EMBL" id="MN740087">
    <property type="protein sequence ID" value="QHT87354.1"/>
    <property type="molecule type" value="Genomic_DNA"/>
</dbReference>
<proteinExistence type="predicted"/>
<evidence type="ECO:0000313" key="1">
    <source>
        <dbReference type="EMBL" id="QHT87354.1"/>
    </source>
</evidence>
<accession>A0A6C0I386</accession>
<organism evidence="1">
    <name type="scientific">viral metagenome</name>
    <dbReference type="NCBI Taxonomy" id="1070528"/>
    <lineage>
        <taxon>unclassified sequences</taxon>
        <taxon>metagenomes</taxon>
        <taxon>organismal metagenomes</taxon>
    </lineage>
</organism>
<name>A0A6C0I386_9ZZZZ</name>
<reference evidence="1" key="1">
    <citation type="journal article" date="2020" name="Nature">
        <title>Giant virus diversity and host interactions through global metagenomics.</title>
        <authorList>
            <person name="Schulz F."/>
            <person name="Roux S."/>
            <person name="Paez-Espino D."/>
            <person name="Jungbluth S."/>
            <person name="Walsh D.A."/>
            <person name="Denef V.J."/>
            <person name="McMahon K.D."/>
            <person name="Konstantinidis K.T."/>
            <person name="Eloe-Fadrosh E.A."/>
            <person name="Kyrpides N.C."/>
            <person name="Woyke T."/>
        </authorList>
    </citation>
    <scope>NUCLEOTIDE SEQUENCE</scope>
    <source>
        <strain evidence="1">GVMAG-M-3300023184-190</strain>
    </source>
</reference>
<dbReference type="AlphaFoldDB" id="A0A6C0I386"/>
<sequence>MMVKSILVSIFIMLCNALHTKPKLCINCKYFIDNNLAGPEYGKCSYYPLNNTRFLVDGKNDMFGYRYASVTRGSNNLCGHEGKHYKKKYVKKVILPKVDNNNDTSTI</sequence>